<reference evidence="20" key="1">
    <citation type="submission" date="2020-08" db="EMBL/GenBank/DDBJ databases">
        <title>Plant Genome Project.</title>
        <authorList>
            <person name="Zhang R.-G."/>
        </authorList>
    </citation>
    <scope>NUCLEOTIDE SEQUENCE</scope>
    <source>
        <strain evidence="20">WSP0</strain>
        <tissue evidence="20">Leaf</tissue>
    </source>
</reference>
<gene>
    <name evidence="20" type="ORF">RHGRI_027318</name>
</gene>
<dbReference type="PANTHER" id="PTHR42874">
    <property type="entry name" value="URICASE"/>
    <property type="match status" value="1"/>
</dbReference>
<dbReference type="InterPro" id="IPR028005">
    <property type="entry name" value="AcTrfase_ESCO_Znf_dom"/>
</dbReference>
<dbReference type="InterPro" id="IPR019842">
    <property type="entry name" value="Uricase_CS"/>
</dbReference>
<dbReference type="PRINTS" id="PR00093">
    <property type="entry name" value="URICASE"/>
</dbReference>
<dbReference type="GO" id="GO:0004846">
    <property type="term" value="F:urate oxidase activity"/>
    <property type="evidence" value="ECO:0007669"/>
    <property type="project" value="UniProtKB-EC"/>
</dbReference>
<evidence type="ECO:0000256" key="17">
    <source>
        <dbReference type="SAM" id="MobiDB-lite"/>
    </source>
</evidence>
<dbReference type="PANTHER" id="PTHR42874:SF1">
    <property type="entry name" value="URICASE"/>
    <property type="match status" value="1"/>
</dbReference>
<dbReference type="GO" id="GO:0005777">
    <property type="term" value="C:peroxisome"/>
    <property type="evidence" value="ECO:0007669"/>
    <property type="project" value="UniProtKB-SubCell"/>
</dbReference>
<feature type="region of interest" description="Disordered" evidence="17">
    <location>
        <begin position="319"/>
        <end position="340"/>
    </location>
</feature>
<keyword evidence="8" id="KW-0479">Metal-binding</keyword>
<keyword evidence="14" id="KW-0131">Cell cycle</keyword>
<comment type="caution">
    <text evidence="20">The sequence shown here is derived from an EMBL/GenBank/DDBJ whole genome shotgun (WGS) entry which is preliminary data.</text>
</comment>
<evidence type="ECO:0000256" key="11">
    <source>
        <dbReference type="ARBA" id="ARBA00023002"/>
    </source>
</evidence>
<dbReference type="InterPro" id="IPR028009">
    <property type="entry name" value="ESCO_Acetyltransf_dom"/>
</dbReference>
<keyword evidence="7" id="KW-0808">Transferase</keyword>
<feature type="domain" description="N-acetyltransferase ESCO acetyl-transferase" evidence="19">
    <location>
        <begin position="542"/>
        <end position="610"/>
    </location>
</feature>
<evidence type="ECO:0000256" key="16">
    <source>
        <dbReference type="ARBA" id="ARBA00031317"/>
    </source>
</evidence>
<evidence type="ECO:0000256" key="2">
    <source>
        <dbReference type="ARBA" id="ARBA00004275"/>
    </source>
</evidence>
<evidence type="ECO:0000256" key="1">
    <source>
        <dbReference type="ARBA" id="ARBA00004123"/>
    </source>
</evidence>
<keyword evidence="6" id="KW-0659">Purine metabolism</keyword>
<sequence length="613" mass="68432">MAGETDGIKFEQRHGKTRVRVGRVWKRSDGSHSFVEWSVSVSLLSDCLPAYFNGDNSHIVATDTMKNTVYVKAKECSEQISMEDFAIGLGKHFTTFYQQVTASIIKIVEKPWERMIIDGQPHKHGQYFHHSNFKGMSFKLGSEKHTTEVIVKKSGALRVTSGIEGLALLKTTKSGFEGFIRDKYTILPETRERMLATEVTASWMYSLESLSSVPSKPFYFSERFLDVKKVLVDTFFGPPKEGVYSPSVQRTLYEMAEAVLGRFPDVSSIQLKMPNIHFLPVNLSNKENVIVQFKDDVYLPTDEPHGTIEASLSRVRSKISNGDASQHSKEESKKCTPIPNGNLKKKRSYAQLHLDLGQSDFLLHTCSVCGFMYACGDEGDEKVHKEFHKDYMHGIQFKGWNNERVVNLPSTTAGRVILVLDGDPPAHKKKVQKVVEMMEMDLGSECLIHKLYKVYLYILHQRIAGCLVAEPIKVAYRVLSNSEAPKSIKGTNANDNGSNSSTLQFGGINFQREAVKRAPSAINSVALEEKHTGAVFLTNEAVPAICGIRAIWVAPSVRRKQIASHLLDAVRMSFCEGFVLKSSQLAFSDPTSSGMALACSYFDTSSFLAYKSD</sequence>
<dbReference type="GO" id="GO:0016746">
    <property type="term" value="F:acyltransferase activity"/>
    <property type="evidence" value="ECO:0007669"/>
    <property type="project" value="UniProtKB-KW"/>
</dbReference>
<comment type="pathway">
    <text evidence="3">Purine metabolism; urate degradation; (S)-allantoin from urate: step 1/3.</text>
</comment>
<dbReference type="GO" id="GO:0008270">
    <property type="term" value="F:zinc ion binding"/>
    <property type="evidence" value="ECO:0007669"/>
    <property type="project" value="UniProtKB-KW"/>
</dbReference>
<dbReference type="Pfam" id="PF01014">
    <property type="entry name" value="Uricase"/>
    <property type="match status" value="2"/>
</dbReference>
<dbReference type="GO" id="GO:0006145">
    <property type="term" value="P:purine nucleobase catabolic process"/>
    <property type="evidence" value="ECO:0007669"/>
    <property type="project" value="TreeGrafter"/>
</dbReference>
<evidence type="ECO:0000256" key="10">
    <source>
        <dbReference type="ARBA" id="ARBA00022833"/>
    </source>
</evidence>
<dbReference type="InterPro" id="IPR002042">
    <property type="entry name" value="Uricase"/>
</dbReference>
<keyword evidence="15" id="KW-0012">Acyltransferase</keyword>
<keyword evidence="13" id="KW-0539">Nucleus</keyword>
<comment type="subcellular location">
    <subcellularLocation>
        <location evidence="1">Nucleus</location>
    </subcellularLocation>
    <subcellularLocation>
        <location evidence="2">Peroxisome</location>
    </subcellularLocation>
</comment>
<dbReference type="AlphaFoldDB" id="A0AAV6J0H7"/>
<comment type="similarity">
    <text evidence="4">Belongs to the uricase family.</text>
</comment>
<evidence type="ECO:0000256" key="7">
    <source>
        <dbReference type="ARBA" id="ARBA00022679"/>
    </source>
</evidence>
<dbReference type="CDD" id="cd00445">
    <property type="entry name" value="Uricase"/>
    <property type="match status" value="1"/>
</dbReference>
<accession>A0AAV6J0H7</accession>
<keyword evidence="11" id="KW-0560">Oxidoreductase</keyword>
<evidence type="ECO:0000256" key="4">
    <source>
        <dbReference type="ARBA" id="ARBA00009760"/>
    </source>
</evidence>
<evidence type="ECO:0000313" key="20">
    <source>
        <dbReference type="EMBL" id="KAG5533039.1"/>
    </source>
</evidence>
<evidence type="ECO:0000313" key="21">
    <source>
        <dbReference type="Proteomes" id="UP000823749"/>
    </source>
</evidence>
<dbReference type="Pfam" id="PF13880">
    <property type="entry name" value="Acetyltransf_13"/>
    <property type="match status" value="1"/>
</dbReference>
<evidence type="ECO:0000256" key="12">
    <source>
        <dbReference type="ARBA" id="ARBA00023140"/>
    </source>
</evidence>
<dbReference type="PROSITE" id="PS00366">
    <property type="entry name" value="URICASE"/>
    <property type="match status" value="1"/>
</dbReference>
<evidence type="ECO:0000256" key="13">
    <source>
        <dbReference type="ARBA" id="ARBA00023242"/>
    </source>
</evidence>
<dbReference type="EC" id="1.7.3.3" evidence="5"/>
<keyword evidence="9" id="KW-0863">Zinc-finger</keyword>
<dbReference type="FunFam" id="3.10.270.10:FF:000001">
    <property type="entry name" value="Uricase"/>
    <property type="match status" value="1"/>
</dbReference>
<keyword evidence="12" id="KW-0576">Peroxisome</keyword>
<protein>
    <recommendedName>
        <fullName evidence="5">factor independent urate hydroxylase</fullName>
        <ecNumber evidence="5">1.7.3.3</ecNumber>
    </recommendedName>
    <alternativeName>
        <fullName evidence="16">Urate oxidase</fullName>
    </alternativeName>
</protein>
<feature type="domain" description="N-acetyltransferase ESCO zinc-finger" evidence="18">
    <location>
        <begin position="351"/>
        <end position="389"/>
    </location>
</feature>
<evidence type="ECO:0000256" key="8">
    <source>
        <dbReference type="ARBA" id="ARBA00022723"/>
    </source>
</evidence>
<dbReference type="GO" id="GO:0019628">
    <property type="term" value="P:urate catabolic process"/>
    <property type="evidence" value="ECO:0007669"/>
    <property type="project" value="TreeGrafter"/>
</dbReference>
<dbReference type="Proteomes" id="UP000823749">
    <property type="component" value="Chromosome 9"/>
</dbReference>
<evidence type="ECO:0000256" key="6">
    <source>
        <dbReference type="ARBA" id="ARBA00022631"/>
    </source>
</evidence>
<organism evidence="20 21">
    <name type="scientific">Rhododendron griersonianum</name>
    <dbReference type="NCBI Taxonomy" id="479676"/>
    <lineage>
        <taxon>Eukaryota</taxon>
        <taxon>Viridiplantae</taxon>
        <taxon>Streptophyta</taxon>
        <taxon>Embryophyta</taxon>
        <taxon>Tracheophyta</taxon>
        <taxon>Spermatophyta</taxon>
        <taxon>Magnoliopsida</taxon>
        <taxon>eudicotyledons</taxon>
        <taxon>Gunneridae</taxon>
        <taxon>Pentapetalae</taxon>
        <taxon>asterids</taxon>
        <taxon>Ericales</taxon>
        <taxon>Ericaceae</taxon>
        <taxon>Ericoideae</taxon>
        <taxon>Rhodoreae</taxon>
        <taxon>Rhododendron</taxon>
    </lineage>
</organism>
<dbReference type="Gene3D" id="3.10.270.10">
    <property type="entry name" value="Urate Oxidase"/>
    <property type="match status" value="1"/>
</dbReference>
<dbReference type="GO" id="GO:0005634">
    <property type="term" value="C:nucleus"/>
    <property type="evidence" value="ECO:0007669"/>
    <property type="project" value="UniProtKB-SubCell"/>
</dbReference>
<evidence type="ECO:0000256" key="3">
    <source>
        <dbReference type="ARBA" id="ARBA00004831"/>
    </source>
</evidence>
<evidence type="ECO:0000256" key="5">
    <source>
        <dbReference type="ARBA" id="ARBA00012598"/>
    </source>
</evidence>
<evidence type="ECO:0000259" key="19">
    <source>
        <dbReference type="Pfam" id="PF13880"/>
    </source>
</evidence>
<evidence type="ECO:0000259" key="18">
    <source>
        <dbReference type="Pfam" id="PF13878"/>
    </source>
</evidence>
<name>A0AAV6J0H7_9ERIC</name>
<evidence type="ECO:0000256" key="9">
    <source>
        <dbReference type="ARBA" id="ARBA00022771"/>
    </source>
</evidence>
<keyword evidence="21" id="KW-1185">Reference proteome</keyword>
<proteinExistence type="inferred from homology"/>
<dbReference type="NCBIfam" id="TIGR03383">
    <property type="entry name" value="urate_oxi"/>
    <property type="match status" value="1"/>
</dbReference>
<evidence type="ECO:0000256" key="15">
    <source>
        <dbReference type="ARBA" id="ARBA00023315"/>
    </source>
</evidence>
<dbReference type="Pfam" id="PF13878">
    <property type="entry name" value="zf-C2H2_3"/>
    <property type="match status" value="1"/>
</dbReference>
<dbReference type="EMBL" id="JACTNZ010000009">
    <property type="protein sequence ID" value="KAG5533039.1"/>
    <property type="molecule type" value="Genomic_DNA"/>
</dbReference>
<keyword evidence="10" id="KW-0862">Zinc</keyword>
<evidence type="ECO:0000256" key="14">
    <source>
        <dbReference type="ARBA" id="ARBA00023306"/>
    </source>
</evidence>
<dbReference type="SUPFAM" id="SSF55620">
    <property type="entry name" value="Tetrahydrobiopterin biosynthesis enzymes-like"/>
    <property type="match status" value="2"/>
</dbReference>